<organism evidence="4">
    <name type="scientific">Caulobacter sp. 73W</name>
    <dbReference type="NCBI Taxonomy" id="3161137"/>
    <lineage>
        <taxon>Bacteria</taxon>
        <taxon>Pseudomonadati</taxon>
        <taxon>Pseudomonadota</taxon>
        <taxon>Alphaproteobacteria</taxon>
        <taxon>Caulobacterales</taxon>
        <taxon>Caulobacteraceae</taxon>
        <taxon>Caulobacter</taxon>
    </lineage>
</organism>
<dbReference type="Gene3D" id="2.70.98.70">
    <property type="match status" value="1"/>
</dbReference>
<evidence type="ECO:0000313" key="4">
    <source>
        <dbReference type="EMBL" id="XDO95226.1"/>
    </source>
</evidence>
<dbReference type="RefSeq" id="WP_369058078.1">
    <property type="nucleotide sequence ID" value="NZ_CP158375.1"/>
</dbReference>
<proteinExistence type="predicted"/>
<dbReference type="Pfam" id="PF07940">
    <property type="entry name" value="Hepar_II_III_C"/>
    <property type="match status" value="1"/>
</dbReference>
<dbReference type="InterPro" id="IPR008929">
    <property type="entry name" value="Chondroitin_lyas"/>
</dbReference>
<gene>
    <name evidence="4" type="ORF">ABOZ73_10355</name>
</gene>
<feature type="compositionally biased region" description="Basic and acidic residues" evidence="2">
    <location>
        <begin position="51"/>
        <end position="69"/>
    </location>
</feature>
<feature type="region of interest" description="Disordered" evidence="2">
    <location>
        <begin position="49"/>
        <end position="69"/>
    </location>
</feature>
<reference evidence="4" key="1">
    <citation type="submission" date="2024-06" db="EMBL/GenBank/DDBJ databases">
        <title>Caulobacter inopinatus, sp. nov.</title>
        <authorList>
            <person name="Donachie S.P."/>
        </authorList>
    </citation>
    <scope>NUCLEOTIDE SEQUENCE</scope>
    <source>
        <strain evidence="4">73W</strain>
    </source>
</reference>
<dbReference type="AlphaFoldDB" id="A0AB39KPF7"/>
<evidence type="ECO:0000256" key="2">
    <source>
        <dbReference type="SAM" id="MobiDB-lite"/>
    </source>
</evidence>
<name>A0AB39KPF7_9CAUL</name>
<dbReference type="GO" id="GO:0016829">
    <property type="term" value="F:lyase activity"/>
    <property type="evidence" value="ECO:0007669"/>
    <property type="project" value="InterPro"/>
</dbReference>
<comment type="subcellular location">
    <subcellularLocation>
        <location evidence="1">Cell envelope</location>
    </subcellularLocation>
</comment>
<dbReference type="InterPro" id="IPR012480">
    <property type="entry name" value="Hepar_II_III_C"/>
</dbReference>
<protein>
    <submittedName>
        <fullName evidence="4">Heparinase II/III family protein</fullName>
    </submittedName>
</protein>
<dbReference type="EMBL" id="CP158375">
    <property type="protein sequence ID" value="XDO95226.1"/>
    <property type="molecule type" value="Genomic_DNA"/>
</dbReference>
<evidence type="ECO:0000256" key="1">
    <source>
        <dbReference type="ARBA" id="ARBA00004196"/>
    </source>
</evidence>
<dbReference type="Gene3D" id="1.50.10.100">
    <property type="entry name" value="Chondroitin AC/alginate lyase"/>
    <property type="match status" value="1"/>
</dbReference>
<accession>A0AB39KPF7</accession>
<dbReference type="GO" id="GO:0030313">
    <property type="term" value="C:cell envelope"/>
    <property type="evidence" value="ECO:0007669"/>
    <property type="project" value="UniProtKB-SubCell"/>
</dbReference>
<evidence type="ECO:0000259" key="3">
    <source>
        <dbReference type="Pfam" id="PF07940"/>
    </source>
</evidence>
<sequence>MDDRAPLTRVVPDFVARLGGGPFSAFSEGLRRQVELEWFGSPPHLLTLGGRKPDGLQAHPRDPRPVNPERGRQILTGAFLLGGTALHLGPQGDPWNKASPSRRFAVVLHRFAWLPDLLATGDAGARQGLRLYLDWRRVFGRWNSFSWSAEVIDRRVLNLACAARALNAVASDAEGAQLAQDLARQARHLLQITHDRGRAAERLAAAATAGCVLSGQAGEQICEKALGRLERILPQIVLADGGHASRSPEAGLELLFDLLTLDDALVQRGRAAPEALSRAIDRLTGAARFFTLADGALACFQGGEAVAKARITAALAHDDGETRPPEQALNVGYQKLTGKSLQIAVDAGAPSRGDLSLAACGQPLAIEIVCGKDRLITNAGWSPDAAAPQAFRLTDAASTIAVGDVSAGEPLRGFLATLLGPRLRGGARRVEVRRHETDAGLWLDLSHDGWVRRFGLTHERRLYVDLAADELRGEDRLGPVHVPKGDGPRRYAPFAVRFHLHPDARASVARDHKSVLIKGPSNIGWWLRNDAVDVAVEPSVHFENGVARRSTQIVLRSQARLDKGARIRWKLTRAET</sequence>
<feature type="domain" description="Heparinase II/III-like C-terminal" evidence="3">
    <location>
        <begin position="322"/>
        <end position="570"/>
    </location>
</feature>